<comment type="caution">
    <text evidence="23">The sequence shown here is derived from an EMBL/GenBank/DDBJ whole genome shotgun (WGS) entry which is preliminary data.</text>
</comment>
<keyword evidence="13" id="KW-0862">Zinc</keyword>
<evidence type="ECO:0000256" key="6">
    <source>
        <dbReference type="ARBA" id="ARBA00022525"/>
    </source>
</evidence>
<evidence type="ECO:0000313" key="23">
    <source>
        <dbReference type="EMBL" id="MDT0603282.1"/>
    </source>
</evidence>
<protein>
    <recommendedName>
        <fullName evidence="5">Carboxypeptidase Q</fullName>
    </recommendedName>
    <alternativeName>
        <fullName evidence="20">Plasma glutamate carboxypeptidase</fullName>
    </alternativeName>
</protein>
<keyword evidence="12" id="KW-0256">Endoplasmic reticulum</keyword>
<proteinExistence type="predicted"/>
<evidence type="ECO:0000256" key="7">
    <source>
        <dbReference type="ARBA" id="ARBA00022645"/>
    </source>
</evidence>
<evidence type="ECO:0000256" key="2">
    <source>
        <dbReference type="ARBA" id="ARBA00004371"/>
    </source>
</evidence>
<evidence type="ECO:0000256" key="13">
    <source>
        <dbReference type="ARBA" id="ARBA00022833"/>
    </source>
</evidence>
<dbReference type="PANTHER" id="PTHR12053:SF3">
    <property type="entry name" value="CARBOXYPEPTIDASE Q"/>
    <property type="match status" value="1"/>
</dbReference>
<evidence type="ECO:0000256" key="11">
    <source>
        <dbReference type="ARBA" id="ARBA00022801"/>
    </source>
</evidence>
<evidence type="ECO:0000256" key="17">
    <source>
        <dbReference type="ARBA" id="ARBA00023180"/>
    </source>
</evidence>
<feature type="signal peptide" evidence="21">
    <location>
        <begin position="1"/>
        <end position="20"/>
    </location>
</feature>
<evidence type="ECO:0000256" key="4">
    <source>
        <dbReference type="ARBA" id="ARBA00004613"/>
    </source>
</evidence>
<dbReference type="EMBL" id="JAVRIF010000003">
    <property type="protein sequence ID" value="MDT0603282.1"/>
    <property type="molecule type" value="Genomic_DNA"/>
</dbReference>
<evidence type="ECO:0000256" key="20">
    <source>
        <dbReference type="ARBA" id="ARBA00033328"/>
    </source>
</evidence>
<sequence>MKLIKLAAIAACVLSASVFANDPIIPVSPETKATTTTLRDKAINDNSAYQILKSLTTEVGARHPGTPGEKAGIEWGIKKLKALGFDKVYTEDVKMNGWVREVEKAEILVPSYQKMVITALGRSKSTPKGGLEADIVHFKNYAALEKAADNSLKGKIAFISNRMERLKNGGGYGPANIARSKGHELAAQKGAEALLIRSIGTDDHRNPHTGATNVAMGYTAVPAVALSNPDADQLVRLMEFGHTPKIRLNIQTKDLGPIVTKNVIGEITGRELPNEVVVIGGHLDSWDLGTGAVDDGAGVAIAMATGAFIKNNVTVNPRRTIRVILWGAEELGLIGARAYAKARQADGTIANHVIGSESDFGAGPVYGLQSSKNVSVNALHVVDTMAAIMGNLGVSRRGGDTSGGPDMIPLAALGVPALNLMQDGTDYFDLHHTPDDTFDKVNPEHMRQNLAVWTVFTYIAAEWPGSFK</sequence>
<evidence type="ECO:0000256" key="12">
    <source>
        <dbReference type="ARBA" id="ARBA00022824"/>
    </source>
</evidence>
<keyword evidence="7" id="KW-0121">Carboxypeptidase</keyword>
<keyword evidence="9" id="KW-0479">Metal-binding</keyword>
<dbReference type="SUPFAM" id="SSF53187">
    <property type="entry name" value="Zn-dependent exopeptidases"/>
    <property type="match status" value="1"/>
</dbReference>
<dbReference type="Proteomes" id="UP001266357">
    <property type="component" value="Unassembled WGS sequence"/>
</dbReference>
<evidence type="ECO:0000256" key="19">
    <source>
        <dbReference type="ARBA" id="ARBA00025833"/>
    </source>
</evidence>
<dbReference type="Gene3D" id="3.50.30.30">
    <property type="match status" value="1"/>
</dbReference>
<keyword evidence="6" id="KW-0964">Secreted</keyword>
<evidence type="ECO:0000256" key="5">
    <source>
        <dbReference type="ARBA" id="ARBA00014116"/>
    </source>
</evidence>
<organism evidence="23 24">
    <name type="scientific">Thalassotalea castellviae</name>
    <dbReference type="NCBI Taxonomy" id="3075612"/>
    <lineage>
        <taxon>Bacteria</taxon>
        <taxon>Pseudomonadati</taxon>
        <taxon>Pseudomonadota</taxon>
        <taxon>Gammaproteobacteria</taxon>
        <taxon>Alteromonadales</taxon>
        <taxon>Colwelliaceae</taxon>
        <taxon>Thalassotalea</taxon>
    </lineage>
</organism>
<evidence type="ECO:0000313" key="24">
    <source>
        <dbReference type="Proteomes" id="UP001266357"/>
    </source>
</evidence>
<comment type="subcellular location">
    <subcellularLocation>
        <location evidence="1">Endoplasmic reticulum</location>
    </subcellularLocation>
    <subcellularLocation>
        <location evidence="3">Golgi apparatus</location>
    </subcellularLocation>
    <subcellularLocation>
        <location evidence="2">Lysosome</location>
    </subcellularLocation>
    <subcellularLocation>
        <location evidence="4">Secreted</location>
    </subcellularLocation>
</comment>
<dbReference type="Gene3D" id="3.40.630.10">
    <property type="entry name" value="Zn peptidases"/>
    <property type="match status" value="1"/>
</dbReference>
<feature type="domain" description="Peptidase M28" evidence="22">
    <location>
        <begin position="262"/>
        <end position="453"/>
    </location>
</feature>
<keyword evidence="24" id="KW-1185">Reference proteome</keyword>
<dbReference type="InterPro" id="IPR039866">
    <property type="entry name" value="CPQ"/>
</dbReference>
<accession>A0ABU2ZZD0</accession>
<evidence type="ECO:0000256" key="1">
    <source>
        <dbReference type="ARBA" id="ARBA00004240"/>
    </source>
</evidence>
<gene>
    <name evidence="23" type="ORF">RM573_06705</name>
</gene>
<keyword evidence="14" id="KW-0333">Golgi apparatus</keyword>
<evidence type="ECO:0000259" key="22">
    <source>
        <dbReference type="Pfam" id="PF04389"/>
    </source>
</evidence>
<keyword evidence="11" id="KW-0378">Hydrolase</keyword>
<keyword evidence="15" id="KW-0482">Metalloprotease</keyword>
<feature type="chain" id="PRO_5045567539" description="Carboxypeptidase Q" evidence="21">
    <location>
        <begin position="21"/>
        <end position="468"/>
    </location>
</feature>
<dbReference type="InterPro" id="IPR007484">
    <property type="entry name" value="Peptidase_M28"/>
</dbReference>
<keyword evidence="8" id="KW-0645">Protease</keyword>
<evidence type="ECO:0000256" key="16">
    <source>
        <dbReference type="ARBA" id="ARBA00023145"/>
    </source>
</evidence>
<evidence type="ECO:0000256" key="21">
    <source>
        <dbReference type="SAM" id="SignalP"/>
    </source>
</evidence>
<comment type="subunit">
    <text evidence="19">Homodimer. The monomeric form is inactive while the homodimer is active.</text>
</comment>
<evidence type="ECO:0000256" key="18">
    <source>
        <dbReference type="ARBA" id="ARBA00023228"/>
    </source>
</evidence>
<dbReference type="Pfam" id="PF04389">
    <property type="entry name" value="Peptidase_M28"/>
    <property type="match status" value="1"/>
</dbReference>
<dbReference type="PANTHER" id="PTHR12053">
    <property type="entry name" value="PROTEASE FAMILY M28 PLASMA GLUTAMATE CARBOXYPEPTIDASE-RELATED"/>
    <property type="match status" value="1"/>
</dbReference>
<evidence type="ECO:0000256" key="8">
    <source>
        <dbReference type="ARBA" id="ARBA00022670"/>
    </source>
</evidence>
<name>A0ABU2ZZD0_9GAMM</name>
<keyword evidence="16" id="KW-0865">Zymogen</keyword>
<keyword evidence="17" id="KW-0325">Glycoprotein</keyword>
<evidence type="ECO:0000256" key="10">
    <source>
        <dbReference type="ARBA" id="ARBA00022729"/>
    </source>
</evidence>
<keyword evidence="18" id="KW-0458">Lysosome</keyword>
<evidence type="ECO:0000256" key="9">
    <source>
        <dbReference type="ARBA" id="ARBA00022723"/>
    </source>
</evidence>
<dbReference type="RefSeq" id="WP_311579167.1">
    <property type="nucleotide sequence ID" value="NZ_JAVRIF010000003.1"/>
</dbReference>
<keyword evidence="10 21" id="KW-0732">Signal</keyword>
<evidence type="ECO:0000256" key="15">
    <source>
        <dbReference type="ARBA" id="ARBA00023049"/>
    </source>
</evidence>
<evidence type="ECO:0000256" key="14">
    <source>
        <dbReference type="ARBA" id="ARBA00023034"/>
    </source>
</evidence>
<evidence type="ECO:0000256" key="3">
    <source>
        <dbReference type="ARBA" id="ARBA00004555"/>
    </source>
</evidence>
<reference evidence="23 24" key="1">
    <citation type="submission" date="2023-09" db="EMBL/GenBank/DDBJ databases">
        <authorList>
            <person name="Rey-Velasco X."/>
        </authorList>
    </citation>
    <scope>NUCLEOTIDE SEQUENCE [LARGE SCALE GENOMIC DNA]</scope>
    <source>
        <strain evidence="23 24">W431</strain>
    </source>
</reference>